<dbReference type="Pfam" id="PF00400">
    <property type="entry name" value="WD40"/>
    <property type="match status" value="1"/>
</dbReference>
<dbReference type="Pfam" id="PF00160">
    <property type="entry name" value="Pro_isomerase"/>
    <property type="match status" value="1"/>
</dbReference>
<feature type="compositionally biased region" description="Basic and acidic residues" evidence="4">
    <location>
        <begin position="11"/>
        <end position="22"/>
    </location>
</feature>
<evidence type="ECO:0000256" key="3">
    <source>
        <dbReference type="ARBA" id="ARBA00023235"/>
    </source>
</evidence>
<dbReference type="CDD" id="cd00317">
    <property type="entry name" value="cyclophilin"/>
    <property type="match status" value="1"/>
</dbReference>
<evidence type="ECO:0000313" key="6">
    <source>
        <dbReference type="EMBL" id="KAK8889832.1"/>
    </source>
</evidence>
<dbReference type="EC" id="5.2.1.8" evidence="1"/>
<keyword evidence="3 6" id="KW-0413">Isomerase</keyword>
<evidence type="ECO:0000313" key="7">
    <source>
        <dbReference type="Proteomes" id="UP001470230"/>
    </source>
</evidence>
<accession>A0ABR2KHD9</accession>
<dbReference type="PANTHER" id="PTHR45625:SF4">
    <property type="entry name" value="PEPTIDYLPROLYL ISOMERASE DOMAIN AND WD REPEAT-CONTAINING PROTEIN 1"/>
    <property type="match status" value="1"/>
</dbReference>
<dbReference type="Proteomes" id="UP001470230">
    <property type="component" value="Unassembled WGS sequence"/>
</dbReference>
<dbReference type="Gene3D" id="2.40.100.10">
    <property type="entry name" value="Cyclophilin-like"/>
    <property type="match status" value="1"/>
</dbReference>
<evidence type="ECO:0000256" key="2">
    <source>
        <dbReference type="ARBA" id="ARBA00023110"/>
    </source>
</evidence>
<gene>
    <name evidence="6" type="ORF">M9Y10_034586</name>
</gene>
<feature type="region of interest" description="Disordered" evidence="4">
    <location>
        <begin position="1"/>
        <end position="22"/>
    </location>
</feature>
<reference evidence="6 7" key="1">
    <citation type="submission" date="2024-04" db="EMBL/GenBank/DDBJ databases">
        <title>Tritrichomonas musculus Genome.</title>
        <authorList>
            <person name="Alves-Ferreira E."/>
            <person name="Grigg M."/>
            <person name="Lorenzi H."/>
            <person name="Galac M."/>
        </authorList>
    </citation>
    <scope>NUCLEOTIDE SEQUENCE [LARGE SCALE GENOMIC DNA]</scope>
    <source>
        <strain evidence="6 7">EAF2021</strain>
    </source>
</reference>
<dbReference type="InterPro" id="IPR002130">
    <property type="entry name" value="Cyclophilin-type_PPIase_dom"/>
</dbReference>
<proteinExistence type="predicted"/>
<dbReference type="InterPro" id="IPR029000">
    <property type="entry name" value="Cyclophilin-like_dom_sf"/>
</dbReference>
<dbReference type="InterPro" id="IPR036322">
    <property type="entry name" value="WD40_repeat_dom_sf"/>
</dbReference>
<evidence type="ECO:0000256" key="4">
    <source>
        <dbReference type="SAM" id="MobiDB-lite"/>
    </source>
</evidence>
<comment type="caution">
    <text evidence="6">The sequence shown here is derived from an EMBL/GenBank/DDBJ whole genome shotgun (WGS) entry which is preliminary data.</text>
</comment>
<evidence type="ECO:0000256" key="1">
    <source>
        <dbReference type="ARBA" id="ARBA00013194"/>
    </source>
</evidence>
<dbReference type="SUPFAM" id="SSF50891">
    <property type="entry name" value="Cyclophilin-like"/>
    <property type="match status" value="1"/>
</dbReference>
<organism evidence="6 7">
    <name type="scientific">Tritrichomonas musculus</name>
    <dbReference type="NCBI Taxonomy" id="1915356"/>
    <lineage>
        <taxon>Eukaryota</taxon>
        <taxon>Metamonada</taxon>
        <taxon>Parabasalia</taxon>
        <taxon>Tritrichomonadida</taxon>
        <taxon>Tritrichomonadidae</taxon>
        <taxon>Tritrichomonas</taxon>
    </lineage>
</organism>
<dbReference type="InterPro" id="IPR015943">
    <property type="entry name" value="WD40/YVTN_repeat-like_dom_sf"/>
</dbReference>
<dbReference type="PANTHER" id="PTHR45625">
    <property type="entry name" value="PEPTIDYL-PROLYL CIS-TRANS ISOMERASE-RELATED"/>
    <property type="match status" value="1"/>
</dbReference>
<feature type="compositionally biased region" description="Acidic residues" evidence="4">
    <location>
        <begin position="1"/>
        <end position="10"/>
    </location>
</feature>
<dbReference type="EMBL" id="JAPFFF010000005">
    <property type="protein sequence ID" value="KAK8889832.1"/>
    <property type="molecule type" value="Genomic_DNA"/>
</dbReference>
<name>A0ABR2KHD9_9EUKA</name>
<dbReference type="SMART" id="SM00320">
    <property type="entry name" value="WD40"/>
    <property type="match status" value="4"/>
</dbReference>
<keyword evidence="7" id="KW-1185">Reference proteome</keyword>
<dbReference type="PRINTS" id="PR00153">
    <property type="entry name" value="CSAPPISMRASE"/>
</dbReference>
<dbReference type="InterPro" id="IPR001680">
    <property type="entry name" value="WD40_rpt"/>
</dbReference>
<sequence length="606" mass="69121">MLDVLEIDQSSEEKETEPTKETSVLERPLINQYIKRLPSSEMYYRSYMHKETIQFVASSIQNDFFLSMSIDGVLKFWHRDTEINTEIEFVKQINSKDGSFYSYSISYDGKYIATGFRNGKVCIFDISSFDLINRFDFKVPDGAIVCFFHEKGSPVYMLGIAFSNKPDIILVDIESIVDEKNTIPPLLDTFSRNNSKPITAMNFIEEKNCAVSVDEDGVIEFWDCQGRTPKFDYQSALYTDLYSLAENSLKAISITVSKTGKYFAICCSDWSVRIFDVNSGKIIQTVPDDMPTVLPINTKAQKSESKNENSNDETEKELYGLDQDDYDSRVLIERQYRASNPYFCVEFDDTGSIILFPSMFGLKYISVETGELLRIIGKVEKHERFNSVSLLQNQTNNEIPMAILTAFEKQRFYLFTTKPPESSKRDVVNEKSLEKQSKSIRVKKVAPAKLPTVATLHTSFGSIKFEMYPDECPLTVENFVTHSRRGYYDNIRIHRVVRDFCIQAGDPTGTGTGGESIWGKNFDDEILPDGHTFDEPGMVGMANNGVNSNASQFFITTQKASHLNGKHTCWGKVLEGMENIRRMELEKVDIHNHPLNEIKLYSITFS</sequence>
<dbReference type="PROSITE" id="PS50072">
    <property type="entry name" value="CSA_PPIASE_2"/>
    <property type="match status" value="1"/>
</dbReference>
<keyword evidence="2" id="KW-0697">Rotamase</keyword>
<feature type="domain" description="PPIase cyclophilin-type" evidence="5">
    <location>
        <begin position="450"/>
        <end position="605"/>
    </location>
</feature>
<feature type="region of interest" description="Disordered" evidence="4">
    <location>
        <begin position="298"/>
        <end position="318"/>
    </location>
</feature>
<dbReference type="SUPFAM" id="SSF50978">
    <property type="entry name" value="WD40 repeat-like"/>
    <property type="match status" value="1"/>
</dbReference>
<evidence type="ECO:0000259" key="5">
    <source>
        <dbReference type="PROSITE" id="PS50072"/>
    </source>
</evidence>
<dbReference type="InterPro" id="IPR044666">
    <property type="entry name" value="Cyclophilin_A-like"/>
</dbReference>
<dbReference type="GO" id="GO:0016853">
    <property type="term" value="F:isomerase activity"/>
    <property type="evidence" value="ECO:0007669"/>
    <property type="project" value="UniProtKB-KW"/>
</dbReference>
<dbReference type="Gene3D" id="2.130.10.10">
    <property type="entry name" value="YVTN repeat-like/Quinoprotein amine dehydrogenase"/>
    <property type="match status" value="1"/>
</dbReference>
<protein>
    <recommendedName>
        <fullName evidence="1">peptidylprolyl isomerase</fullName>
        <ecNumber evidence="1">5.2.1.8</ecNumber>
    </recommendedName>
</protein>